<proteinExistence type="predicted"/>
<feature type="compositionally biased region" description="Pro residues" evidence="1">
    <location>
        <begin position="286"/>
        <end position="295"/>
    </location>
</feature>
<evidence type="ECO:0000313" key="2">
    <source>
        <dbReference type="EMBL" id="KAL1408339.1"/>
    </source>
</evidence>
<accession>A0ABR3Q0T5</accession>
<evidence type="ECO:0000313" key="3">
    <source>
        <dbReference type="Proteomes" id="UP001565368"/>
    </source>
</evidence>
<organism evidence="2 3">
    <name type="scientific">Vanrija albida</name>
    <dbReference type="NCBI Taxonomy" id="181172"/>
    <lineage>
        <taxon>Eukaryota</taxon>
        <taxon>Fungi</taxon>
        <taxon>Dikarya</taxon>
        <taxon>Basidiomycota</taxon>
        <taxon>Agaricomycotina</taxon>
        <taxon>Tremellomycetes</taxon>
        <taxon>Trichosporonales</taxon>
        <taxon>Trichosporonaceae</taxon>
        <taxon>Vanrija</taxon>
    </lineage>
</organism>
<dbReference type="RefSeq" id="XP_069208283.1">
    <property type="nucleotide sequence ID" value="XM_069353641.1"/>
</dbReference>
<reference evidence="2 3" key="1">
    <citation type="submission" date="2023-08" db="EMBL/GenBank/DDBJ databases">
        <title>Annotated Genome Sequence of Vanrija albida AlHP1.</title>
        <authorList>
            <person name="Herzog R."/>
        </authorList>
    </citation>
    <scope>NUCLEOTIDE SEQUENCE [LARGE SCALE GENOMIC DNA]</scope>
    <source>
        <strain evidence="2 3">AlHP1</strain>
    </source>
</reference>
<dbReference type="Proteomes" id="UP001565368">
    <property type="component" value="Unassembled WGS sequence"/>
</dbReference>
<gene>
    <name evidence="2" type="ORF">Q8F55_005147</name>
</gene>
<dbReference type="GeneID" id="95986190"/>
<name>A0ABR3Q0T5_9TREE</name>
<feature type="region of interest" description="Disordered" evidence="1">
    <location>
        <begin position="246"/>
        <end position="295"/>
    </location>
</feature>
<sequence>MDSSHSFSSGQRPHFWPLLGDDQLAGVQALLTSPAAVAAFLPGHLHRHLIAEHNLSRLGERAQAESRYDAADMTALDLLDAWGYVQQSFGVAVGIPVETKADEHEHKHSLFGRHKHKDPKPAPGAIVLDGRETAPMTDLVALAGFTDAGNGRHRAALAALEPLLKDYPANTILGETFELWERVLRDGVVLAYAFRALGGGAPATLPVEWTTAPASAAGRPPAPVGTGHSLGGREHVHAALAEAHDGAGTPAFPRHRDPDYFDPAGRVAFPTPHPAGGHPCPSGEHPLPPLPPGAR</sequence>
<protein>
    <submittedName>
        <fullName evidence="2">Uncharacterized protein</fullName>
    </submittedName>
</protein>
<evidence type="ECO:0000256" key="1">
    <source>
        <dbReference type="SAM" id="MobiDB-lite"/>
    </source>
</evidence>
<keyword evidence="3" id="KW-1185">Reference proteome</keyword>
<dbReference type="EMBL" id="JBBXJM010000004">
    <property type="protein sequence ID" value="KAL1408339.1"/>
    <property type="molecule type" value="Genomic_DNA"/>
</dbReference>
<comment type="caution">
    <text evidence="2">The sequence shown here is derived from an EMBL/GenBank/DDBJ whole genome shotgun (WGS) entry which is preliminary data.</text>
</comment>